<dbReference type="Proteomes" id="UP001234581">
    <property type="component" value="Unassembled WGS sequence"/>
</dbReference>
<feature type="region of interest" description="Disordered" evidence="8">
    <location>
        <begin position="328"/>
        <end position="347"/>
    </location>
</feature>
<dbReference type="SUPFAM" id="SSF51055">
    <property type="entry name" value="Carbohydrate binding domain"/>
    <property type="match status" value="1"/>
</dbReference>
<keyword evidence="9" id="KW-0732">Signal</keyword>
<evidence type="ECO:0000256" key="3">
    <source>
        <dbReference type="ARBA" id="ARBA00022801"/>
    </source>
</evidence>
<feature type="compositionally biased region" description="Low complexity" evidence="8">
    <location>
        <begin position="389"/>
        <end position="407"/>
    </location>
</feature>
<feature type="chain" id="PRO_5041980737" description="chitinase" evidence="9">
    <location>
        <begin position="20"/>
        <end position="519"/>
    </location>
</feature>
<evidence type="ECO:0000256" key="6">
    <source>
        <dbReference type="ARBA" id="ARBA00023295"/>
    </source>
</evidence>
<evidence type="ECO:0000259" key="10">
    <source>
        <dbReference type="PROSITE" id="PS51910"/>
    </source>
</evidence>
<dbReference type="InterPro" id="IPR001579">
    <property type="entry name" value="Glyco_hydro_18_chit_AS"/>
</dbReference>
<evidence type="ECO:0000256" key="1">
    <source>
        <dbReference type="ARBA" id="ARBA00000822"/>
    </source>
</evidence>
<dbReference type="InterPro" id="IPR045321">
    <property type="entry name" value="Cts1-like"/>
</dbReference>
<evidence type="ECO:0000256" key="8">
    <source>
        <dbReference type="SAM" id="MobiDB-lite"/>
    </source>
</evidence>
<comment type="caution">
    <text evidence="11">The sequence shown here is derived from an EMBL/GenBank/DDBJ whole genome shotgun (WGS) entry which is preliminary data.</text>
</comment>
<feature type="domain" description="GH18" evidence="10">
    <location>
        <begin position="26"/>
        <end position="328"/>
    </location>
</feature>
<feature type="region of interest" description="Disordered" evidence="8">
    <location>
        <begin position="389"/>
        <end position="418"/>
    </location>
</feature>
<evidence type="ECO:0000313" key="11">
    <source>
        <dbReference type="EMBL" id="KAJ8651708.1"/>
    </source>
</evidence>
<dbReference type="PANTHER" id="PTHR45708:SF49">
    <property type="entry name" value="ENDOCHITINASE"/>
    <property type="match status" value="1"/>
</dbReference>
<feature type="region of interest" description="Disordered" evidence="8">
    <location>
        <begin position="447"/>
        <end position="481"/>
    </location>
</feature>
<protein>
    <recommendedName>
        <fullName evidence="2">chitinase</fullName>
        <ecNumber evidence="2">3.2.1.14</ecNumber>
    </recommendedName>
</protein>
<dbReference type="Gene3D" id="3.20.20.80">
    <property type="entry name" value="Glycosidases"/>
    <property type="match status" value="1"/>
</dbReference>
<dbReference type="InterPro" id="IPR017853">
    <property type="entry name" value="GH"/>
</dbReference>
<dbReference type="GeneID" id="83220054"/>
<dbReference type="SUPFAM" id="SSF51445">
    <property type="entry name" value="(Trans)glycosidases"/>
    <property type="match status" value="1"/>
</dbReference>
<dbReference type="GO" id="GO:0005576">
    <property type="term" value="C:extracellular region"/>
    <property type="evidence" value="ECO:0007669"/>
    <property type="project" value="InterPro"/>
</dbReference>
<accession>A0AAD7UQS1</accession>
<evidence type="ECO:0000313" key="12">
    <source>
        <dbReference type="Proteomes" id="UP001234581"/>
    </source>
</evidence>
<evidence type="ECO:0000256" key="2">
    <source>
        <dbReference type="ARBA" id="ARBA00012729"/>
    </source>
</evidence>
<dbReference type="AlphaFoldDB" id="A0AAD7UQS1"/>
<keyword evidence="4" id="KW-0146">Chitin degradation</keyword>
<dbReference type="PROSITE" id="PS01095">
    <property type="entry name" value="GH18_1"/>
    <property type="match status" value="1"/>
</dbReference>
<feature type="signal peptide" evidence="9">
    <location>
        <begin position="1"/>
        <end position="19"/>
    </location>
</feature>
<evidence type="ECO:0000256" key="4">
    <source>
        <dbReference type="ARBA" id="ARBA00023024"/>
    </source>
</evidence>
<keyword evidence="6" id="KW-0326">Glycosidase</keyword>
<organism evidence="11 12">
    <name type="scientific">Lichtheimia ornata</name>
    <dbReference type="NCBI Taxonomy" id="688661"/>
    <lineage>
        <taxon>Eukaryota</taxon>
        <taxon>Fungi</taxon>
        <taxon>Fungi incertae sedis</taxon>
        <taxon>Mucoromycota</taxon>
        <taxon>Mucoromycotina</taxon>
        <taxon>Mucoromycetes</taxon>
        <taxon>Mucorales</taxon>
        <taxon>Lichtheimiaceae</taxon>
        <taxon>Lichtheimia</taxon>
    </lineage>
</organism>
<gene>
    <name evidence="11" type="ORF">O0I10_012720</name>
</gene>
<dbReference type="RefSeq" id="XP_058336622.1">
    <property type="nucleotide sequence ID" value="XM_058492608.1"/>
</dbReference>
<dbReference type="Gene3D" id="2.10.10.20">
    <property type="entry name" value="Carbohydrate-binding module superfamily 5/12"/>
    <property type="match status" value="1"/>
</dbReference>
<comment type="catalytic activity">
    <reaction evidence="1">
        <text>Random endo-hydrolysis of N-acetyl-beta-D-glucosaminide (1-&gt;4)-beta-linkages in chitin and chitodextrins.</text>
        <dbReference type="EC" id="3.2.1.14"/>
    </reaction>
</comment>
<reference evidence="11 12" key="1">
    <citation type="submission" date="2023-03" db="EMBL/GenBank/DDBJ databases">
        <title>Genome sequence of Lichtheimia ornata CBS 291.66.</title>
        <authorList>
            <person name="Mohabir J.T."/>
            <person name="Shea T.P."/>
            <person name="Kurbessoian T."/>
            <person name="Berby B."/>
            <person name="Fontaine J."/>
            <person name="Livny J."/>
            <person name="Gnirke A."/>
            <person name="Stajich J.E."/>
            <person name="Cuomo C.A."/>
        </authorList>
    </citation>
    <scope>NUCLEOTIDE SEQUENCE [LARGE SCALE GENOMIC DNA]</scope>
    <source>
        <strain evidence="11">CBS 291.66</strain>
    </source>
</reference>
<evidence type="ECO:0000256" key="7">
    <source>
        <dbReference type="ARBA" id="ARBA00023326"/>
    </source>
</evidence>
<dbReference type="GO" id="GO:0008843">
    <property type="term" value="F:endochitinase activity"/>
    <property type="evidence" value="ECO:0007669"/>
    <property type="project" value="UniProtKB-EC"/>
</dbReference>
<dbReference type="GO" id="GO:0000272">
    <property type="term" value="P:polysaccharide catabolic process"/>
    <property type="evidence" value="ECO:0007669"/>
    <property type="project" value="UniProtKB-KW"/>
</dbReference>
<keyword evidence="3" id="KW-0378">Hydrolase</keyword>
<dbReference type="EMBL" id="JARTCD010000149">
    <property type="protein sequence ID" value="KAJ8651708.1"/>
    <property type="molecule type" value="Genomic_DNA"/>
</dbReference>
<keyword evidence="5" id="KW-0119">Carbohydrate metabolism</keyword>
<dbReference type="GO" id="GO:0030246">
    <property type="term" value="F:carbohydrate binding"/>
    <property type="evidence" value="ECO:0007669"/>
    <property type="project" value="InterPro"/>
</dbReference>
<dbReference type="GO" id="GO:0006032">
    <property type="term" value="P:chitin catabolic process"/>
    <property type="evidence" value="ECO:0007669"/>
    <property type="project" value="UniProtKB-KW"/>
</dbReference>
<keyword evidence="12" id="KW-1185">Reference proteome</keyword>
<dbReference type="EC" id="3.2.1.14" evidence="2"/>
<dbReference type="PROSITE" id="PS51910">
    <property type="entry name" value="GH18_2"/>
    <property type="match status" value="1"/>
</dbReference>
<dbReference type="InterPro" id="IPR001223">
    <property type="entry name" value="Glyco_hydro18_cat"/>
</dbReference>
<evidence type="ECO:0000256" key="9">
    <source>
        <dbReference type="SAM" id="SignalP"/>
    </source>
</evidence>
<proteinExistence type="predicted"/>
<dbReference type="CDD" id="cd02877">
    <property type="entry name" value="GH18_hevamine_XipI_class_III"/>
    <property type="match status" value="1"/>
</dbReference>
<dbReference type="PANTHER" id="PTHR45708">
    <property type="entry name" value="ENDOCHITINASE"/>
    <property type="match status" value="1"/>
</dbReference>
<sequence>MHSNYFAIGVISLISITRAFNMDCSSNVAGYWGQNSYGAANGGDKSNWQKPLHEYCNDDTIDMFPIAFLTKFFSTGGQPEINLANTCSNVDDPTFPGTALANCTSKMQDDIIGCQKRGKVLTISLGGATGGVGFQSDDQAESFADTIWNLFLGGSSDMRPFGSAILDGVDLDIEGGGSAHYTTFLNKLKSHFGSSDRKYYITAAPQCVYPDANLQETMNSFPMDAIFVQFYNNPCGLQTYGQPQWNFGQWDYWARNVSPNKNVKVYIGAPASSSAAGGGYVSADQLGKIATETQKQFPSFGGVMYWDVSQAYGNNRFDKAIKEAISQGSSSCSSSHPPPPCDAPAYTKGKSYPGGSKVSYKYIWQAKWFADSEPDGGANSEWVAVSSCSDGDSSSSSSGNINASASSTRTSNDTAIATSTGSLSNTLTASASSSDTTSMASSILSTWEVGPMTTDSSDSSTASSMGSTTADSTTTISSSADATLSTTAAAADITNYSLLPKKKRWSHITRVKSKQRPYT</sequence>
<dbReference type="InterPro" id="IPR036573">
    <property type="entry name" value="CBM_sf_5/12"/>
</dbReference>
<evidence type="ECO:0000256" key="5">
    <source>
        <dbReference type="ARBA" id="ARBA00023277"/>
    </source>
</evidence>
<dbReference type="InterPro" id="IPR050542">
    <property type="entry name" value="Glycosyl_Hydrlase18_Chitinase"/>
</dbReference>
<feature type="compositionally biased region" description="Low complexity" evidence="8">
    <location>
        <begin position="453"/>
        <end position="481"/>
    </location>
</feature>
<keyword evidence="7" id="KW-0624">Polysaccharide degradation</keyword>
<name>A0AAD7UQS1_9FUNG</name>